<feature type="transmembrane region" description="Helical" evidence="2">
    <location>
        <begin position="12"/>
        <end position="31"/>
    </location>
</feature>
<gene>
    <name evidence="3" type="ORF">ENP13_00270</name>
</gene>
<evidence type="ECO:0000256" key="2">
    <source>
        <dbReference type="SAM" id="Phobius"/>
    </source>
</evidence>
<evidence type="ECO:0000313" key="3">
    <source>
        <dbReference type="EMBL" id="HEX69670.1"/>
    </source>
</evidence>
<dbReference type="EMBL" id="DSID01000023">
    <property type="protein sequence ID" value="HEX69670.1"/>
    <property type="molecule type" value="Genomic_DNA"/>
</dbReference>
<feature type="region of interest" description="Disordered" evidence="1">
    <location>
        <begin position="52"/>
        <end position="80"/>
    </location>
</feature>
<accession>A0A7C2WCK1</accession>
<keyword evidence="2" id="KW-1133">Transmembrane helix</keyword>
<organism evidence="3">
    <name type="scientific">Thermorudis sp</name>
    <dbReference type="NCBI Taxonomy" id="1969470"/>
    <lineage>
        <taxon>Bacteria</taxon>
        <taxon>Pseudomonadati</taxon>
        <taxon>Thermomicrobiota</taxon>
        <taxon>Thermomicrobia</taxon>
        <taxon>Thermomicrobia incertae sedis</taxon>
        <taxon>Thermorudis</taxon>
    </lineage>
</organism>
<evidence type="ECO:0000256" key="1">
    <source>
        <dbReference type="SAM" id="MobiDB-lite"/>
    </source>
</evidence>
<protein>
    <submittedName>
        <fullName evidence="3">Uncharacterized protein</fullName>
    </submittedName>
</protein>
<feature type="compositionally biased region" description="Basic and acidic residues" evidence="1">
    <location>
        <begin position="58"/>
        <end position="74"/>
    </location>
</feature>
<keyword evidence="2" id="KW-0472">Membrane</keyword>
<proteinExistence type="predicted"/>
<comment type="caution">
    <text evidence="3">The sequence shown here is derived from an EMBL/GenBank/DDBJ whole genome shotgun (WGS) entry which is preliminary data.</text>
</comment>
<dbReference type="AlphaFoldDB" id="A0A7C2WCK1"/>
<reference evidence="3" key="1">
    <citation type="journal article" date="2020" name="mSystems">
        <title>Genome- and Community-Level Interaction Insights into Carbon Utilization and Element Cycling Functions of Hydrothermarchaeota in Hydrothermal Sediment.</title>
        <authorList>
            <person name="Zhou Z."/>
            <person name="Liu Y."/>
            <person name="Xu W."/>
            <person name="Pan J."/>
            <person name="Luo Z.H."/>
            <person name="Li M."/>
        </authorList>
    </citation>
    <scope>NUCLEOTIDE SEQUENCE [LARGE SCALE GENOMIC DNA]</scope>
    <source>
        <strain evidence="3">SpSt-192</strain>
    </source>
</reference>
<keyword evidence="2" id="KW-0812">Transmembrane</keyword>
<name>A0A7C2WCK1_9BACT</name>
<sequence>MNRALTTYRRLLAVMVAVLPVWVLVVGLLTIPTVCRCGADLPHAHTLFEIPGHAHAPGRHDHGHGHAHEHEHHALPGGSGDVETIRSGDVALTWGSAIALWATIIALPEFGRTVMPWHSGQRLSGLRRAPGPPPPKLATA</sequence>